<protein>
    <submittedName>
        <fullName evidence="3">dCMP deaminase</fullName>
    </submittedName>
</protein>
<reference evidence="4" key="2">
    <citation type="submission" date="2021-04" db="EMBL/GenBank/DDBJ databases">
        <title>Taxonomy of Flavobacteriaceae bacterium ZY171143.</title>
        <authorList>
            <person name="Li F."/>
        </authorList>
    </citation>
    <scope>NUCLEOTIDE SEQUENCE [LARGE SCALE GENOMIC DNA]</scope>
    <source>
        <strain evidence="4">ZY171143</strain>
    </source>
</reference>
<dbReference type="PANTHER" id="PTHR11086">
    <property type="entry name" value="DEOXYCYTIDYLATE DEAMINASE-RELATED"/>
    <property type="match status" value="1"/>
</dbReference>
<dbReference type="EMBL" id="CP072842">
    <property type="protein sequence ID" value="QTV07010.1"/>
    <property type="molecule type" value="Genomic_DNA"/>
</dbReference>
<accession>A0ABX7XGJ9</accession>
<reference evidence="3 4" key="1">
    <citation type="journal article" date="2021" name="Int. J. Syst. Evol. Microbiol.">
        <title>Faecalibacter bovis sp. nov., isolated from cow faeces.</title>
        <authorList>
            <person name="Li F."/>
            <person name="Zhao W."/>
            <person name="Hong Q."/>
            <person name="Shao Q."/>
            <person name="Song J."/>
            <person name="Yang S."/>
        </authorList>
    </citation>
    <scope>NUCLEOTIDE SEQUENCE [LARGE SCALE GENOMIC DNA]</scope>
    <source>
        <strain evidence="3 4">ZY171143</strain>
    </source>
</reference>
<evidence type="ECO:0000259" key="2">
    <source>
        <dbReference type="Pfam" id="PF00383"/>
    </source>
</evidence>
<dbReference type="InterPro" id="IPR016193">
    <property type="entry name" value="Cytidine_deaminase-like"/>
</dbReference>
<proteinExistence type="predicted"/>
<organism evidence="3 4">
    <name type="scientific">Faecalibacter bovis</name>
    <dbReference type="NCBI Taxonomy" id="2898187"/>
    <lineage>
        <taxon>Bacteria</taxon>
        <taxon>Pseudomonadati</taxon>
        <taxon>Bacteroidota</taxon>
        <taxon>Flavobacteriia</taxon>
        <taxon>Flavobacteriales</taxon>
        <taxon>Weeksellaceae</taxon>
        <taxon>Faecalibacter</taxon>
    </lineage>
</organism>
<evidence type="ECO:0000256" key="1">
    <source>
        <dbReference type="ARBA" id="ARBA00022801"/>
    </source>
</evidence>
<dbReference type="Pfam" id="PF00383">
    <property type="entry name" value="dCMP_cyt_deam_1"/>
    <property type="match status" value="1"/>
</dbReference>
<dbReference type="SUPFAM" id="SSF53927">
    <property type="entry name" value="Cytidine deaminase-like"/>
    <property type="match status" value="1"/>
</dbReference>
<dbReference type="Proteomes" id="UP000672011">
    <property type="component" value="Chromosome"/>
</dbReference>
<evidence type="ECO:0000313" key="4">
    <source>
        <dbReference type="Proteomes" id="UP000672011"/>
    </source>
</evidence>
<name>A0ABX7XGJ9_9FLAO</name>
<sequence>MQIAYNTKINSGCISRQVGAVVTDANFSVKGIGWNEVPEGQTPCSSRDVRYLMNNEKSLMFSDFEKGDGTYEDNKTFKEKIKENFSALSDDQLKGRSCPYCFKSQHNAFEGKENQVHTRSLHAEENAMLQITKFGGQPLKGGYLFTTASPCELCSKKAYQLGISNIFFIDYYPGISQKHILKSGKNNPRLFNYIGGIGKGYLKFYEPFLSTKDELFLRTTIKPQEKKVESKELLELLNSKEIKTSYLDKDGNIDFDKIITLIKK</sequence>
<keyword evidence="4" id="KW-1185">Reference proteome</keyword>
<gene>
    <name evidence="3" type="ORF">J9309_00775</name>
</gene>
<dbReference type="InterPro" id="IPR015517">
    <property type="entry name" value="dCMP_deaminase-rel"/>
</dbReference>
<dbReference type="InterPro" id="IPR002125">
    <property type="entry name" value="CMP_dCMP_dom"/>
</dbReference>
<feature type="domain" description="CMP/dCMP-type deaminase" evidence="2">
    <location>
        <begin position="1"/>
        <end position="168"/>
    </location>
</feature>
<keyword evidence="1" id="KW-0378">Hydrolase</keyword>
<dbReference type="PANTHER" id="PTHR11086:SF18">
    <property type="entry name" value="DEOXYCYTIDYLATE DEAMINASE"/>
    <property type="match status" value="1"/>
</dbReference>
<evidence type="ECO:0000313" key="3">
    <source>
        <dbReference type="EMBL" id="QTV07010.1"/>
    </source>
</evidence>
<dbReference type="Gene3D" id="3.40.140.10">
    <property type="entry name" value="Cytidine Deaminase, domain 2"/>
    <property type="match status" value="1"/>
</dbReference>